<name>A0A9W6WC15_9ACTN</name>
<dbReference type="CDD" id="cd04301">
    <property type="entry name" value="NAT_SF"/>
    <property type="match status" value="1"/>
</dbReference>
<reference evidence="4" key="1">
    <citation type="submission" date="2023-03" db="EMBL/GenBank/DDBJ databases">
        <title>Actinorhabdospora filicis NBRC 111898.</title>
        <authorList>
            <person name="Ichikawa N."/>
            <person name="Sato H."/>
            <person name="Tonouchi N."/>
        </authorList>
    </citation>
    <scope>NUCLEOTIDE SEQUENCE</scope>
    <source>
        <strain evidence="4">NBRC 111898</strain>
    </source>
</reference>
<evidence type="ECO:0000259" key="3">
    <source>
        <dbReference type="PROSITE" id="PS51186"/>
    </source>
</evidence>
<keyword evidence="5" id="KW-1185">Reference proteome</keyword>
<accession>A0A9W6WC15</accession>
<dbReference type="PANTHER" id="PTHR43420:SF47">
    <property type="entry name" value="N-ACETYLTRANSFERASE DOMAIN-CONTAINING PROTEIN"/>
    <property type="match status" value="1"/>
</dbReference>
<keyword evidence="1" id="KW-0808">Transferase</keyword>
<organism evidence="4 5">
    <name type="scientific">Actinorhabdospora filicis</name>
    <dbReference type="NCBI Taxonomy" id="1785913"/>
    <lineage>
        <taxon>Bacteria</taxon>
        <taxon>Bacillati</taxon>
        <taxon>Actinomycetota</taxon>
        <taxon>Actinomycetes</taxon>
        <taxon>Micromonosporales</taxon>
        <taxon>Micromonosporaceae</taxon>
        <taxon>Actinorhabdospora</taxon>
    </lineage>
</organism>
<dbReference type="GO" id="GO:0016747">
    <property type="term" value="F:acyltransferase activity, transferring groups other than amino-acyl groups"/>
    <property type="evidence" value="ECO:0007669"/>
    <property type="project" value="InterPro"/>
</dbReference>
<dbReference type="InterPro" id="IPR016181">
    <property type="entry name" value="Acyl_CoA_acyltransferase"/>
</dbReference>
<dbReference type="Proteomes" id="UP001165079">
    <property type="component" value="Unassembled WGS sequence"/>
</dbReference>
<dbReference type="EMBL" id="BSTX01000003">
    <property type="protein sequence ID" value="GLZ80136.1"/>
    <property type="molecule type" value="Genomic_DNA"/>
</dbReference>
<dbReference type="SUPFAM" id="SSF55729">
    <property type="entry name" value="Acyl-CoA N-acyltransferases (Nat)"/>
    <property type="match status" value="1"/>
</dbReference>
<dbReference type="InterPro" id="IPR000182">
    <property type="entry name" value="GNAT_dom"/>
</dbReference>
<dbReference type="Gene3D" id="3.40.630.30">
    <property type="match status" value="1"/>
</dbReference>
<proteinExistence type="predicted"/>
<keyword evidence="2" id="KW-0012">Acyltransferase</keyword>
<comment type="caution">
    <text evidence="4">The sequence shown here is derived from an EMBL/GenBank/DDBJ whole genome shotgun (WGS) entry which is preliminary data.</text>
</comment>
<protein>
    <submittedName>
        <fullName evidence="4">Molybdopterin-guanine dinucleotide biosynthesis protein MobC</fullName>
    </submittedName>
</protein>
<evidence type="ECO:0000313" key="5">
    <source>
        <dbReference type="Proteomes" id="UP001165079"/>
    </source>
</evidence>
<dbReference type="PROSITE" id="PS51186">
    <property type="entry name" value="GNAT"/>
    <property type="match status" value="1"/>
</dbReference>
<evidence type="ECO:0000256" key="1">
    <source>
        <dbReference type="ARBA" id="ARBA00022679"/>
    </source>
</evidence>
<sequence>MQIHRGVPPGTIPQVADLYWSAFARKLGPALGPPHLGRRFIAEHLDPDRAVVALDRDRVLGVAGYQLAGRALVGGGARDVLATYGLARGLVRLPLLLLLLRNAKKGELVMDGIAVAPAARGTGIGTLLLDEVAAIAAESGHDRVRLDVIDVNPRARALYERRGFAATRTTRTPYLRWLMGFAAVTTMHRRVGAA</sequence>
<feature type="domain" description="N-acetyltransferase" evidence="3">
    <location>
        <begin position="2"/>
        <end position="184"/>
    </location>
</feature>
<dbReference type="PANTHER" id="PTHR43420">
    <property type="entry name" value="ACETYLTRANSFERASE"/>
    <property type="match status" value="1"/>
</dbReference>
<evidence type="ECO:0000256" key="2">
    <source>
        <dbReference type="ARBA" id="ARBA00023315"/>
    </source>
</evidence>
<dbReference type="InterPro" id="IPR050680">
    <property type="entry name" value="YpeA/RimI_acetyltransf"/>
</dbReference>
<evidence type="ECO:0000313" key="4">
    <source>
        <dbReference type="EMBL" id="GLZ80136.1"/>
    </source>
</evidence>
<dbReference type="AlphaFoldDB" id="A0A9W6WC15"/>
<dbReference type="RefSeq" id="WP_285665261.1">
    <property type="nucleotide sequence ID" value="NZ_BSTX01000003.1"/>
</dbReference>
<gene>
    <name evidence="4" type="primary">mobC</name>
    <name evidence="4" type="ORF">Afil01_49430</name>
</gene>
<dbReference type="Pfam" id="PF00583">
    <property type="entry name" value="Acetyltransf_1"/>
    <property type="match status" value="1"/>
</dbReference>